<keyword evidence="3" id="KW-1185">Reference proteome</keyword>
<feature type="compositionally biased region" description="Low complexity" evidence="1">
    <location>
        <begin position="94"/>
        <end position="112"/>
    </location>
</feature>
<accession>A0ABQ3IMB8</accession>
<feature type="compositionally biased region" description="Acidic residues" evidence="1">
    <location>
        <begin position="81"/>
        <end position="90"/>
    </location>
</feature>
<name>A0ABQ3IMB8_9RHOB</name>
<gene>
    <name evidence="2" type="ORF">GCM10016455_02150</name>
</gene>
<reference evidence="3" key="1">
    <citation type="journal article" date="2019" name="Int. J. Syst. Evol. Microbiol.">
        <title>The Global Catalogue of Microorganisms (GCM) 10K type strain sequencing project: providing services to taxonomists for standard genome sequencing and annotation.</title>
        <authorList>
            <consortium name="The Broad Institute Genomics Platform"/>
            <consortium name="The Broad Institute Genome Sequencing Center for Infectious Disease"/>
            <person name="Wu L."/>
            <person name="Ma J."/>
        </authorList>
    </citation>
    <scope>NUCLEOTIDE SEQUENCE [LARGE SCALE GENOMIC DNA]</scope>
    <source>
        <strain evidence="3">KCTC 42443</strain>
    </source>
</reference>
<comment type="caution">
    <text evidence="2">The sequence shown here is derived from an EMBL/GenBank/DDBJ whole genome shotgun (WGS) entry which is preliminary data.</text>
</comment>
<evidence type="ECO:0008006" key="4">
    <source>
        <dbReference type="Google" id="ProtNLM"/>
    </source>
</evidence>
<sequence>MFEYEAIPAPRKGKKARGVKTSEDRFAHAMTEVLNDMAADGWEYLRADTLPCDERSGFTGRTTVYQNVLVFRRPLLTEAAVDTDADETEEAPVHRAPAVAAPVDPVDSHAAPSLPSADAANAVGDHAPAVTRQDN</sequence>
<evidence type="ECO:0000313" key="2">
    <source>
        <dbReference type="EMBL" id="GHE86227.1"/>
    </source>
</evidence>
<organism evidence="2 3">
    <name type="scientific">Aliiroseovarius zhejiangensis</name>
    <dbReference type="NCBI Taxonomy" id="1632025"/>
    <lineage>
        <taxon>Bacteria</taxon>
        <taxon>Pseudomonadati</taxon>
        <taxon>Pseudomonadota</taxon>
        <taxon>Alphaproteobacteria</taxon>
        <taxon>Rhodobacterales</taxon>
        <taxon>Paracoccaceae</taxon>
        <taxon>Aliiroseovarius</taxon>
    </lineage>
</organism>
<evidence type="ECO:0000313" key="3">
    <source>
        <dbReference type="Proteomes" id="UP000609802"/>
    </source>
</evidence>
<feature type="region of interest" description="Disordered" evidence="1">
    <location>
        <begin position="81"/>
        <end position="135"/>
    </location>
</feature>
<evidence type="ECO:0000256" key="1">
    <source>
        <dbReference type="SAM" id="MobiDB-lite"/>
    </source>
</evidence>
<protein>
    <recommendedName>
        <fullName evidence="4">DUF4177 domain-containing protein</fullName>
    </recommendedName>
</protein>
<dbReference type="Proteomes" id="UP000609802">
    <property type="component" value="Unassembled WGS sequence"/>
</dbReference>
<dbReference type="RefSeq" id="WP_191284628.1">
    <property type="nucleotide sequence ID" value="NZ_BNCH01000001.1"/>
</dbReference>
<proteinExistence type="predicted"/>
<dbReference type="EMBL" id="BNCH01000001">
    <property type="protein sequence ID" value="GHE86227.1"/>
    <property type="molecule type" value="Genomic_DNA"/>
</dbReference>